<reference evidence="8" key="1">
    <citation type="submission" date="2022-07" db="EMBL/GenBank/DDBJ databases">
        <title>Phylogenomic reconstructions and comparative analyses of Kickxellomycotina fungi.</title>
        <authorList>
            <person name="Reynolds N.K."/>
            <person name="Stajich J.E."/>
            <person name="Barry K."/>
            <person name="Grigoriev I.V."/>
            <person name="Crous P."/>
            <person name="Smith M.E."/>
        </authorList>
    </citation>
    <scope>NUCLEOTIDE SEQUENCE</scope>
    <source>
        <strain evidence="8">BCRC 34381</strain>
    </source>
</reference>
<evidence type="ECO:0000256" key="1">
    <source>
        <dbReference type="ARBA" id="ARBA00004123"/>
    </source>
</evidence>
<feature type="compositionally biased region" description="Polar residues" evidence="6">
    <location>
        <begin position="1157"/>
        <end position="1170"/>
    </location>
</feature>
<keyword evidence="2" id="KW-0805">Transcription regulation</keyword>
<dbReference type="CDD" id="cd00067">
    <property type="entry name" value="GAL4"/>
    <property type="match status" value="2"/>
</dbReference>
<feature type="region of interest" description="Disordered" evidence="6">
    <location>
        <begin position="1425"/>
        <end position="1452"/>
    </location>
</feature>
<feature type="domain" description="Zn(2)-C6 fungal-type" evidence="7">
    <location>
        <begin position="1036"/>
        <end position="1066"/>
    </location>
</feature>
<dbReference type="PANTHER" id="PTHR46910">
    <property type="entry name" value="TRANSCRIPTION FACTOR PDR1"/>
    <property type="match status" value="1"/>
</dbReference>
<dbReference type="SMART" id="SM00066">
    <property type="entry name" value="GAL4"/>
    <property type="match status" value="2"/>
</dbReference>
<comment type="subcellular location">
    <subcellularLocation>
        <location evidence="1">Nucleus</location>
    </subcellularLocation>
</comment>
<protein>
    <recommendedName>
        <fullName evidence="7">Zn(2)-C6 fungal-type domain-containing protein</fullName>
    </recommendedName>
</protein>
<evidence type="ECO:0000259" key="7">
    <source>
        <dbReference type="PROSITE" id="PS50048"/>
    </source>
</evidence>
<feature type="region of interest" description="Disordered" evidence="6">
    <location>
        <begin position="886"/>
        <end position="955"/>
    </location>
</feature>
<dbReference type="InterPro" id="IPR001138">
    <property type="entry name" value="Zn2Cys6_DnaBD"/>
</dbReference>
<feature type="region of interest" description="Disordered" evidence="6">
    <location>
        <begin position="310"/>
        <end position="342"/>
    </location>
</feature>
<feature type="compositionally biased region" description="Low complexity" evidence="6">
    <location>
        <begin position="318"/>
        <end position="331"/>
    </location>
</feature>
<feature type="region of interest" description="Disordered" evidence="6">
    <location>
        <begin position="1983"/>
        <end position="2005"/>
    </location>
</feature>
<sequence length="2046" mass="222577">MPLDPLSVPFLRSCERCRTKKRKCSGEKPACAWCRSHSIPCRYRRTMRFNRQLEDAIPPHSIAELTAPVILSKADRPVPPTGAAPPDPALAAGPTLGQTASAPMPTTAPAADSACLSVDALARLFSVDMVPQSGPPAREVLLAANSFISSLHPMALPAAPDWAAVTNTEASVLANLGGLAASSRHMSLQDWAPVGFDDACVGGADVEGLPPPMLGGEWLPATGADLALAGLGDLLPPQAAGSAATPLSEIALPAMVASPSSHTQGAFSSERAATCLGAAGGWPGAAPAAAGQMGPGCRWNSYTLPPAMTSGSHGLAGSTPSPRARSQSAAANTPAAPTDESDNVPRLLKEYVAPIPGRPPSAAIYTIMRETFRAPRMGMLALNLELLWYMLHKGVLPRIAFYGHIASTIRCSTTGLDIKSMVPPNIDESCYELALSEVPLVKDSAAIWGAIGLCMVTRYEFQSSRYKEMAEHADMALDILRRIDHHGHSFPWHSVAADAKEGFEYQYLIAIYWKCFLWKVVSLLLIEENPTIDQEFNLLPDYSSKSFDLYACDKPYDIDLVEMLPPGSWPSAGAGAGAGAGDSPSPLHIRFRGPSDPDFMGLRPARSPSFGGISISGAYMQHLLVIQVKFLALQCQARQGTVGLGPLLRALWQFRERMDAWWSSLPPELVLDRGLVADYMAAIGATSTATSREIDLKALHLKEVISLFLTYHMGLVRANRFVMKAMLGERLDVPPPDVSTMAFAIRDLYDSQTSPKLVTDGLGIMNMHFHSCRMQAVRSTNALCSILQTAYACKFSFYTLGLQVVFAAFEVLTVHFSFLGNCDEYLAWRAKSRLANAFNILRMLRHWAPALHIFVAGVRALSDPRFCLNEPQNFDAAKQEAMRTGELGIPGSPLSSQTAAGNDDGETGDGDGGDASGDNDDVSMPRKRRHIAQPPWALEPRGGGRAGTPAPGVAQWQTEVRRDETLGYRAPDPIPEFPNPFPSNHVISQVIRDLGLSLAEFLAPSFPILLLKLMSSPGVPLGGRAHAMFGIPYLTSCNHCREKKRKCNGERPACSLCRAHNVTCEYRRSRRFRKRTEGVVAASQASSIAIHAILPSPESRFPQPAHARALNPLAPRPIVAASRAADSAGNPAGAAAGPAATGALSGPVQPGPKALAQPTQPHFQNSTPQLPSEAQALTRLLAGDMFPQTQQLPQPILQGVNMFMSPFSDARSQAIPEWISQQKPEADIISNLENIASAYPTSTLAPLQTGTALDSALLGSLTSQLMQGGAMYQPYLLGISAGQPMSTQFQQSGVPVSQNGALAIHNILAPPPAGLAVSSGSGYGGAAYAQKQLGASAAVAHVGGRAPSLARSTGSHEAEAGWAGSPGSGRNPNLHAYGMHSPGAGAGSSASTPLDSMHPSPTELNKRFSTYHLSSNSAQTYTAMSNGRTQLPPQTQQPPSPPLRQQRPSAGYPDDFVPDVIQRYASEFPAPLSPQVLLKVMRGICSTTRTSLVNVDLELSWCMILKGIIPRIQLFAYIASMARGQAIDPELMPLLPEKFDELCYEAAIRDVPLAVASPCLWGALSLHLIGRYEFQSARYDLMMQHYEMAYEIFTKLPFHGYPFPWNDTPERLKRTFEYDYYVYTFWAGFQWHVVSSLSLDRPFNINMDRQMLPIPTCTQGYFAPGLPCELDLLTLLPRNSWPRTEQTRGVTEVWFRGFDDPEFEGWRPAAWREIKPNYQITVHLQRMLPLGAQLYRLQYDFSSKHLSLADYLQQLHTQQELLKRWLYSLPESFELTLAKVTKFTGSEAARRSPCENRNLIMDFKELIMTYALYSTFMIRANRVALLGMLGEDVTAPATSMDMRVFGLRDYLDAPEREDGARVGDFGAGASSKWQKNLAFHKYRMHCYEAIDVLCDVVQLNFILQLDLFTYGTTFVAIAGEMLNVLISQLGIEDRQVKWGAKTRLGHVLCLLRSLQHWAPALYLFVYGIQALCDPSLVLEPEESDEVPATGRSSRSDRAPAADSDMKNPFPRNHIINLIVDDLDVSLATFIAPAYPVLLLKIFASNS</sequence>
<comment type="caution">
    <text evidence="8">The sequence shown here is derived from an EMBL/GenBank/DDBJ whole genome shotgun (WGS) entry which is preliminary data.</text>
</comment>
<evidence type="ECO:0000256" key="3">
    <source>
        <dbReference type="ARBA" id="ARBA00023125"/>
    </source>
</evidence>
<name>A0A9W8CYR3_9FUNG</name>
<dbReference type="PROSITE" id="PS50048">
    <property type="entry name" value="ZN2_CY6_FUNGAL_2"/>
    <property type="match status" value="2"/>
</dbReference>
<evidence type="ECO:0000313" key="8">
    <source>
        <dbReference type="EMBL" id="KAJ1730680.1"/>
    </source>
</evidence>
<dbReference type="GO" id="GO:0008270">
    <property type="term" value="F:zinc ion binding"/>
    <property type="evidence" value="ECO:0007669"/>
    <property type="project" value="InterPro"/>
</dbReference>
<evidence type="ECO:0000256" key="4">
    <source>
        <dbReference type="ARBA" id="ARBA00023163"/>
    </source>
</evidence>
<feature type="compositionally biased region" description="Acidic residues" evidence="6">
    <location>
        <begin position="903"/>
        <end position="921"/>
    </location>
</feature>
<feature type="compositionally biased region" description="Basic and acidic residues" evidence="6">
    <location>
        <begin position="1993"/>
        <end position="2005"/>
    </location>
</feature>
<evidence type="ECO:0000256" key="2">
    <source>
        <dbReference type="ARBA" id="ARBA00023015"/>
    </source>
</evidence>
<keyword evidence="9" id="KW-1185">Reference proteome</keyword>
<dbReference type="Pfam" id="PF00172">
    <property type="entry name" value="Zn_clus"/>
    <property type="match status" value="2"/>
</dbReference>
<accession>A0A9W8CYR3</accession>
<organism evidence="8 9">
    <name type="scientific">Coemansia biformis</name>
    <dbReference type="NCBI Taxonomy" id="1286918"/>
    <lineage>
        <taxon>Eukaryota</taxon>
        <taxon>Fungi</taxon>
        <taxon>Fungi incertae sedis</taxon>
        <taxon>Zoopagomycota</taxon>
        <taxon>Kickxellomycotina</taxon>
        <taxon>Kickxellomycetes</taxon>
        <taxon>Kickxellales</taxon>
        <taxon>Kickxellaceae</taxon>
        <taxon>Coemansia</taxon>
    </lineage>
</organism>
<feature type="region of interest" description="Disordered" evidence="6">
    <location>
        <begin position="1124"/>
        <end position="1170"/>
    </location>
</feature>
<dbReference type="GO" id="GO:0005634">
    <property type="term" value="C:nucleus"/>
    <property type="evidence" value="ECO:0007669"/>
    <property type="project" value="UniProtKB-SubCell"/>
</dbReference>
<dbReference type="OrthoDB" id="39175at2759"/>
<feature type="compositionally biased region" description="Pro residues" evidence="6">
    <location>
        <begin position="77"/>
        <end position="88"/>
    </location>
</feature>
<evidence type="ECO:0000256" key="5">
    <source>
        <dbReference type="ARBA" id="ARBA00023242"/>
    </source>
</evidence>
<dbReference type="InterPro" id="IPR050987">
    <property type="entry name" value="AtrR-like"/>
</dbReference>
<dbReference type="Gene3D" id="4.10.240.10">
    <property type="entry name" value="Zn(2)-C6 fungal-type DNA-binding domain"/>
    <property type="match status" value="2"/>
</dbReference>
<feature type="region of interest" description="Disordered" evidence="6">
    <location>
        <begin position="1347"/>
        <end position="1404"/>
    </location>
</feature>
<dbReference type="EMBL" id="JANBOI010000421">
    <property type="protein sequence ID" value="KAJ1730680.1"/>
    <property type="molecule type" value="Genomic_DNA"/>
</dbReference>
<proteinExistence type="predicted"/>
<dbReference type="GO" id="GO:0003677">
    <property type="term" value="F:DNA binding"/>
    <property type="evidence" value="ECO:0007669"/>
    <property type="project" value="UniProtKB-KW"/>
</dbReference>
<dbReference type="SUPFAM" id="SSF57701">
    <property type="entry name" value="Zn2/Cys6 DNA-binding domain"/>
    <property type="match status" value="2"/>
</dbReference>
<evidence type="ECO:0000256" key="6">
    <source>
        <dbReference type="SAM" id="MobiDB-lite"/>
    </source>
</evidence>
<dbReference type="Proteomes" id="UP001143981">
    <property type="component" value="Unassembled WGS sequence"/>
</dbReference>
<keyword evidence="3" id="KW-0238">DNA-binding</keyword>
<feature type="domain" description="Zn(2)-C6 fungal-type" evidence="7">
    <location>
        <begin position="13"/>
        <end position="43"/>
    </location>
</feature>
<feature type="region of interest" description="Disordered" evidence="6">
    <location>
        <begin position="74"/>
        <end position="97"/>
    </location>
</feature>
<keyword evidence="4" id="KW-0804">Transcription</keyword>
<keyword evidence="5" id="KW-0539">Nucleus</keyword>
<dbReference type="PANTHER" id="PTHR46910:SF37">
    <property type="entry name" value="ZN(II)2CYS6 TRANSCRIPTION FACTOR (EUROFUNG)"/>
    <property type="match status" value="1"/>
</dbReference>
<evidence type="ECO:0000313" key="9">
    <source>
        <dbReference type="Proteomes" id="UP001143981"/>
    </source>
</evidence>
<feature type="compositionally biased region" description="Low complexity" evidence="6">
    <location>
        <begin position="1124"/>
        <end position="1147"/>
    </location>
</feature>
<dbReference type="GO" id="GO:0000981">
    <property type="term" value="F:DNA-binding transcription factor activity, RNA polymerase II-specific"/>
    <property type="evidence" value="ECO:0007669"/>
    <property type="project" value="InterPro"/>
</dbReference>
<gene>
    <name evidence="8" type="ORF">LPJ61_002890</name>
</gene>
<dbReference type="InterPro" id="IPR036864">
    <property type="entry name" value="Zn2-C6_fun-type_DNA-bd_sf"/>
</dbReference>
<dbReference type="PROSITE" id="PS00463">
    <property type="entry name" value="ZN2_CY6_FUNGAL_1"/>
    <property type="match status" value="2"/>
</dbReference>